<dbReference type="Pfam" id="PF07366">
    <property type="entry name" value="SnoaL"/>
    <property type="match status" value="1"/>
</dbReference>
<dbReference type="EMBL" id="LNCU01000034">
    <property type="protein sequence ID" value="KWV58970.1"/>
    <property type="molecule type" value="Genomic_DNA"/>
</dbReference>
<feature type="region of interest" description="Disordered" evidence="1">
    <location>
        <begin position="150"/>
        <end position="175"/>
    </location>
</feature>
<reference evidence="2 3" key="1">
    <citation type="submission" date="2015-11" db="EMBL/GenBank/DDBJ databases">
        <title>Draft Genome Sequence of the Strain BR 10303 (Bradyrhizobium sp.) isolated from nodules of Centrolobium paraense.</title>
        <authorList>
            <person name="Zelli J.E."/>
            <person name="Simoes-Araujo J.L."/>
            <person name="Barauna A.C."/>
            <person name="Silva K."/>
        </authorList>
    </citation>
    <scope>NUCLEOTIDE SEQUENCE [LARGE SCALE GENOMIC DNA]</scope>
    <source>
        <strain evidence="2 3">BR 10303</strain>
    </source>
</reference>
<protein>
    <recommendedName>
        <fullName evidence="4">SnoaL-like polyketide cyclase</fullName>
    </recommendedName>
</protein>
<gene>
    <name evidence="2" type="ORF">AS156_32790</name>
</gene>
<dbReference type="GO" id="GO:0030638">
    <property type="term" value="P:polyketide metabolic process"/>
    <property type="evidence" value="ECO:0007669"/>
    <property type="project" value="InterPro"/>
</dbReference>
<keyword evidence="3" id="KW-1185">Reference proteome</keyword>
<dbReference type="Proteomes" id="UP000057737">
    <property type="component" value="Unassembled WGS sequence"/>
</dbReference>
<sequence>MSEENKSVVARWFKEFWGNPWNPRVVNELATADIVVHYPMHEPKRGRAEVLKFITEFREAFPDLNFWGVGELIAEGDYVVGRWEGGGTHTGPALSDFRLGSIPAASGRKMKFAGTTVLRVQQGRIAEELGQEDALTAMLQLGLIRLPEHDGPATRPDGALPAGWNNMQESTETAR</sequence>
<evidence type="ECO:0000313" key="2">
    <source>
        <dbReference type="EMBL" id="KWV58970.1"/>
    </source>
</evidence>
<dbReference type="Gene3D" id="3.10.450.50">
    <property type="match status" value="1"/>
</dbReference>
<dbReference type="RefSeq" id="WP_066502539.1">
    <property type="nucleotide sequence ID" value="NZ_LNCU01000034.1"/>
</dbReference>
<evidence type="ECO:0000256" key="1">
    <source>
        <dbReference type="SAM" id="MobiDB-lite"/>
    </source>
</evidence>
<accession>A0A125Q9Z8</accession>
<dbReference type="SUPFAM" id="SSF54427">
    <property type="entry name" value="NTF2-like"/>
    <property type="match status" value="1"/>
</dbReference>
<dbReference type="PANTHER" id="PTHR38436:SF1">
    <property type="entry name" value="ESTER CYCLASE"/>
    <property type="match status" value="1"/>
</dbReference>
<dbReference type="InterPro" id="IPR032710">
    <property type="entry name" value="NTF2-like_dom_sf"/>
</dbReference>
<evidence type="ECO:0000313" key="3">
    <source>
        <dbReference type="Proteomes" id="UP000057737"/>
    </source>
</evidence>
<name>A0A125Q9Z8_9BRAD</name>
<dbReference type="InterPro" id="IPR009959">
    <property type="entry name" value="Cyclase_SnoaL-like"/>
</dbReference>
<proteinExistence type="predicted"/>
<organism evidence="2 3">
    <name type="scientific">Bradyrhizobium macuxiense</name>
    <dbReference type="NCBI Taxonomy" id="1755647"/>
    <lineage>
        <taxon>Bacteria</taxon>
        <taxon>Pseudomonadati</taxon>
        <taxon>Pseudomonadota</taxon>
        <taxon>Alphaproteobacteria</taxon>
        <taxon>Hyphomicrobiales</taxon>
        <taxon>Nitrobacteraceae</taxon>
        <taxon>Bradyrhizobium</taxon>
    </lineage>
</organism>
<comment type="caution">
    <text evidence="2">The sequence shown here is derived from an EMBL/GenBank/DDBJ whole genome shotgun (WGS) entry which is preliminary data.</text>
</comment>
<dbReference type="AlphaFoldDB" id="A0A125Q9Z8"/>
<evidence type="ECO:0008006" key="4">
    <source>
        <dbReference type="Google" id="ProtNLM"/>
    </source>
</evidence>
<feature type="compositionally biased region" description="Polar residues" evidence="1">
    <location>
        <begin position="165"/>
        <end position="175"/>
    </location>
</feature>
<dbReference type="OrthoDB" id="9809822at2"/>
<dbReference type="PANTHER" id="PTHR38436">
    <property type="entry name" value="POLYKETIDE CYCLASE SNOAL-LIKE DOMAIN"/>
    <property type="match status" value="1"/>
</dbReference>